<keyword evidence="9" id="KW-1185">Reference proteome</keyword>
<evidence type="ECO:0000256" key="2">
    <source>
        <dbReference type="ARBA" id="ARBA00008180"/>
    </source>
</evidence>
<dbReference type="Pfam" id="PF04129">
    <property type="entry name" value="Vps52_CC"/>
    <property type="match status" value="1"/>
</dbReference>
<evidence type="ECO:0000256" key="4">
    <source>
        <dbReference type="ARBA" id="ARBA00022927"/>
    </source>
</evidence>
<dbReference type="STRING" id="564608.C1MJF8"/>
<dbReference type="PANTHER" id="PTHR14190:SF7">
    <property type="entry name" value="VACUOLAR PROTEIN SORTING-ASSOCIATED PROTEIN 52 HOMOLOG"/>
    <property type="match status" value="1"/>
</dbReference>
<evidence type="ECO:0000259" key="7">
    <source>
        <dbReference type="Pfam" id="PF20655"/>
    </source>
</evidence>
<keyword evidence="4" id="KW-0653">Protein transport</keyword>
<dbReference type="eggNOG" id="KOG1961">
    <property type="taxonomic scope" value="Eukaryota"/>
</dbReference>
<protein>
    <submittedName>
        <fullName evidence="8">Predicted protein</fullName>
    </submittedName>
</protein>
<dbReference type="RefSeq" id="XP_003055825.1">
    <property type="nucleotide sequence ID" value="XM_003055779.1"/>
</dbReference>
<sequence>MHHLNLRDLTLDASSAANAIDGLDLDLVKYADHDVVRDIMRSDVTDLKQRASSVEAKLQSVELESIKDYVAESDNLVALHGQIEGCDAILREMESLLLGFKNDLGKISSEIKSLQDQSSTMGTKLRNRKAAEYSLGAFVEDVALAPDLVLAIADGEVSEAYLRRLVELDRHLEFMRTDATASASAAARDVAPELERLRAKAAAKSREARSRLHWFPYDRFLMDKIYALRNPKTNVQVMQQNVLLKHKYLVTFMRKNAPEVLTEVRVAYVETMSRVLRQAMAGYVASSGALRRDVAGRSDLLGANASAIAPGRDNVSGSSVFELGTRGDVLRELETTPPIIVHHVEASGAKYPREALFRSSHKLLMDTATFEYLFCAEFWGGSGGGAGAANDVFADIFAGPIVVMEDHLRESTAGLGVGPGAPGAGFGGDVDVVGVALMLRVNTEHQHIMTRRRVPCLDKYLDGVNMTLWPKFKNAHDAHVRSVIDAAAAAARSNAFSADDASVAAHHVARRYADLTRAMTSISSGAGEVVETQIESAMERLRTAVIDFLTRASARFRRRSRGVAFLVNNFERVRAAIAETSPIASVTGGAVADPMESAAGEYVEETLRERFGGMISFVDRAEAAAGAAAGAGESAAGDAELTPAAAAPLMRDFAERWKRAIEEISAEVSASFPGTETTGGGGELLKSTLSRLLVWYNRLSGPEGVLARMGPEGAALCADAVANPAFIYEIKRQSRGGGA</sequence>
<dbReference type="GO" id="GO:0032456">
    <property type="term" value="P:endocytic recycling"/>
    <property type="evidence" value="ECO:0007669"/>
    <property type="project" value="TreeGrafter"/>
</dbReference>
<dbReference type="GO" id="GO:0015031">
    <property type="term" value="P:protein transport"/>
    <property type="evidence" value="ECO:0007669"/>
    <property type="project" value="UniProtKB-KW"/>
</dbReference>
<dbReference type="GO" id="GO:0006896">
    <property type="term" value="P:Golgi to vacuole transport"/>
    <property type="evidence" value="ECO:0007669"/>
    <property type="project" value="TreeGrafter"/>
</dbReference>
<dbReference type="GO" id="GO:0042147">
    <property type="term" value="P:retrograde transport, endosome to Golgi"/>
    <property type="evidence" value="ECO:0007669"/>
    <property type="project" value="TreeGrafter"/>
</dbReference>
<accession>C1MJF8</accession>
<dbReference type="Proteomes" id="UP000001876">
    <property type="component" value="Unassembled WGS sequence"/>
</dbReference>
<dbReference type="Pfam" id="PF20655">
    <property type="entry name" value="Vps52_C"/>
    <property type="match status" value="1"/>
</dbReference>
<evidence type="ECO:0000313" key="8">
    <source>
        <dbReference type="EMBL" id="EEH61077.1"/>
    </source>
</evidence>
<comment type="similarity">
    <text evidence="2">Belongs to the VPS52 family.</text>
</comment>
<reference evidence="8 9" key="1">
    <citation type="journal article" date="2009" name="Science">
        <title>Green evolution and dynamic adaptations revealed by genomes of the marine picoeukaryotes Micromonas.</title>
        <authorList>
            <person name="Worden A.Z."/>
            <person name="Lee J.H."/>
            <person name="Mock T."/>
            <person name="Rouze P."/>
            <person name="Simmons M.P."/>
            <person name="Aerts A.L."/>
            <person name="Allen A.E."/>
            <person name="Cuvelier M.L."/>
            <person name="Derelle E."/>
            <person name="Everett M.V."/>
            <person name="Foulon E."/>
            <person name="Grimwood J."/>
            <person name="Gundlach H."/>
            <person name="Henrissat B."/>
            <person name="Napoli C."/>
            <person name="McDonald S.M."/>
            <person name="Parker M.S."/>
            <person name="Rombauts S."/>
            <person name="Salamov A."/>
            <person name="Von Dassow P."/>
            <person name="Badger J.H."/>
            <person name="Coutinho P.M."/>
            <person name="Demir E."/>
            <person name="Dubchak I."/>
            <person name="Gentemann C."/>
            <person name="Eikrem W."/>
            <person name="Gready J.E."/>
            <person name="John U."/>
            <person name="Lanier W."/>
            <person name="Lindquist E.A."/>
            <person name="Lucas S."/>
            <person name="Mayer K.F."/>
            <person name="Moreau H."/>
            <person name="Not F."/>
            <person name="Otillar R."/>
            <person name="Panaud O."/>
            <person name="Pangilinan J."/>
            <person name="Paulsen I."/>
            <person name="Piegu B."/>
            <person name="Poliakov A."/>
            <person name="Robbens S."/>
            <person name="Schmutz J."/>
            <person name="Toulza E."/>
            <person name="Wyss T."/>
            <person name="Zelensky A."/>
            <person name="Zhou K."/>
            <person name="Armbrust E.V."/>
            <person name="Bhattacharya D."/>
            <person name="Goodenough U.W."/>
            <person name="Van de Peer Y."/>
            <person name="Grigoriev I.V."/>
        </authorList>
    </citation>
    <scope>NUCLEOTIDE SEQUENCE [LARGE SCALE GENOMIC DNA]</scope>
    <source>
        <strain evidence="8 9">CCMP1545</strain>
    </source>
</reference>
<dbReference type="InterPro" id="IPR007258">
    <property type="entry name" value="Vps52"/>
</dbReference>
<feature type="domain" description="Vps52 coiled-coil" evidence="6">
    <location>
        <begin position="68"/>
        <end position="253"/>
    </location>
</feature>
<dbReference type="GO" id="GO:0000938">
    <property type="term" value="C:GARP complex"/>
    <property type="evidence" value="ECO:0007669"/>
    <property type="project" value="TreeGrafter"/>
</dbReference>
<dbReference type="KEGG" id="mpp:MICPUCDRAFT_13082"/>
<feature type="domain" description="Vps52 C-terminal" evidence="7">
    <location>
        <begin position="270"/>
        <end position="586"/>
    </location>
</feature>
<gene>
    <name evidence="8" type="ORF">MICPUCDRAFT_13082</name>
</gene>
<name>C1MJF8_MICPC</name>
<keyword evidence="3" id="KW-0813">Transport</keyword>
<evidence type="ECO:0000313" key="9">
    <source>
        <dbReference type="Proteomes" id="UP000001876"/>
    </source>
</evidence>
<dbReference type="PANTHER" id="PTHR14190">
    <property type="entry name" value="SUPPRESSOR OF ACTIN MUTATIONS 2/VACUOLAR PROTEIN SORTING 52"/>
    <property type="match status" value="1"/>
</dbReference>
<evidence type="ECO:0000256" key="5">
    <source>
        <dbReference type="ARBA" id="ARBA00023034"/>
    </source>
</evidence>
<dbReference type="GO" id="GO:0019905">
    <property type="term" value="F:syntaxin binding"/>
    <property type="evidence" value="ECO:0007669"/>
    <property type="project" value="TreeGrafter"/>
</dbReference>
<proteinExistence type="inferred from homology"/>
<dbReference type="InterPro" id="IPR048361">
    <property type="entry name" value="Vps52_C"/>
</dbReference>
<dbReference type="OrthoDB" id="19482at2759"/>
<organism evidence="9">
    <name type="scientific">Micromonas pusilla (strain CCMP1545)</name>
    <name type="common">Picoplanktonic green alga</name>
    <dbReference type="NCBI Taxonomy" id="564608"/>
    <lineage>
        <taxon>Eukaryota</taxon>
        <taxon>Viridiplantae</taxon>
        <taxon>Chlorophyta</taxon>
        <taxon>Mamiellophyceae</taxon>
        <taxon>Mamiellales</taxon>
        <taxon>Mamiellaceae</taxon>
        <taxon>Micromonas</taxon>
    </lineage>
</organism>
<comment type="subcellular location">
    <subcellularLocation>
        <location evidence="1">Golgi apparatus</location>
        <location evidence="1">trans-Golgi network</location>
    </subcellularLocation>
</comment>
<dbReference type="EMBL" id="GG663735">
    <property type="protein sequence ID" value="EEH61077.1"/>
    <property type="molecule type" value="Genomic_DNA"/>
</dbReference>
<dbReference type="InterPro" id="IPR048319">
    <property type="entry name" value="Vps52_CC"/>
</dbReference>
<keyword evidence="5" id="KW-0333">Golgi apparatus</keyword>
<dbReference type="GO" id="GO:0005829">
    <property type="term" value="C:cytosol"/>
    <property type="evidence" value="ECO:0007669"/>
    <property type="project" value="GOC"/>
</dbReference>
<dbReference type="OMA" id="IHVVMVE"/>
<evidence type="ECO:0000256" key="3">
    <source>
        <dbReference type="ARBA" id="ARBA00022448"/>
    </source>
</evidence>
<dbReference type="GeneID" id="9680528"/>
<dbReference type="AlphaFoldDB" id="C1MJF8"/>
<evidence type="ECO:0000256" key="1">
    <source>
        <dbReference type="ARBA" id="ARBA00004601"/>
    </source>
</evidence>
<evidence type="ECO:0000259" key="6">
    <source>
        <dbReference type="Pfam" id="PF04129"/>
    </source>
</evidence>